<evidence type="ECO:0000259" key="8">
    <source>
        <dbReference type="Pfam" id="PF01029"/>
    </source>
</evidence>
<dbReference type="Gene3D" id="1.10.940.10">
    <property type="entry name" value="NusB-like"/>
    <property type="match status" value="1"/>
</dbReference>
<dbReference type="InterPro" id="IPR011605">
    <property type="entry name" value="NusB_fam"/>
</dbReference>
<dbReference type="HAMAP" id="MF_00073">
    <property type="entry name" value="NusB"/>
    <property type="match status" value="1"/>
</dbReference>
<feature type="region of interest" description="Disordered" evidence="7">
    <location>
        <begin position="156"/>
        <end position="182"/>
    </location>
</feature>
<dbReference type="EMBL" id="CP036425">
    <property type="protein sequence ID" value="QDU32273.1"/>
    <property type="molecule type" value="Genomic_DNA"/>
</dbReference>
<dbReference type="OrthoDB" id="9811381at2"/>
<protein>
    <recommendedName>
        <fullName evidence="6">Transcription antitermination protein NusB</fullName>
    </recommendedName>
    <alternativeName>
        <fullName evidence="6">Antitermination factor NusB</fullName>
    </alternativeName>
</protein>
<evidence type="ECO:0000256" key="5">
    <source>
        <dbReference type="ARBA" id="ARBA00023163"/>
    </source>
</evidence>
<dbReference type="Proteomes" id="UP000317369">
    <property type="component" value="Chromosome"/>
</dbReference>
<organism evidence="9 10">
    <name type="scientific">Poriferisphaera corsica</name>
    <dbReference type="NCBI Taxonomy" id="2528020"/>
    <lineage>
        <taxon>Bacteria</taxon>
        <taxon>Pseudomonadati</taxon>
        <taxon>Planctomycetota</taxon>
        <taxon>Phycisphaerae</taxon>
        <taxon>Phycisphaerales</taxon>
        <taxon>Phycisphaeraceae</taxon>
        <taxon>Poriferisphaera</taxon>
    </lineage>
</organism>
<comment type="function">
    <text evidence="6">Involved in transcription antitermination. Required for transcription of ribosomal RNA (rRNA) genes. Binds specifically to the boxA antiterminator sequence of the ribosomal RNA (rrn) operons.</text>
</comment>
<evidence type="ECO:0000256" key="1">
    <source>
        <dbReference type="ARBA" id="ARBA00005952"/>
    </source>
</evidence>
<keyword evidence="10" id="KW-1185">Reference proteome</keyword>
<dbReference type="PANTHER" id="PTHR11078">
    <property type="entry name" value="N UTILIZATION SUBSTANCE PROTEIN B-RELATED"/>
    <property type="match status" value="1"/>
</dbReference>
<dbReference type="NCBIfam" id="TIGR01951">
    <property type="entry name" value="nusB"/>
    <property type="match status" value="1"/>
</dbReference>
<dbReference type="GO" id="GO:0031564">
    <property type="term" value="P:transcription antitermination"/>
    <property type="evidence" value="ECO:0007669"/>
    <property type="project" value="UniProtKB-KW"/>
</dbReference>
<dbReference type="GO" id="GO:0006353">
    <property type="term" value="P:DNA-templated transcription termination"/>
    <property type="evidence" value="ECO:0007669"/>
    <property type="project" value="UniProtKB-UniRule"/>
</dbReference>
<dbReference type="GO" id="GO:0003723">
    <property type="term" value="F:RNA binding"/>
    <property type="evidence" value="ECO:0007669"/>
    <property type="project" value="UniProtKB-UniRule"/>
</dbReference>
<accession>A0A517YPY1</accession>
<dbReference type="KEGG" id="pcor:KS4_03040"/>
<dbReference type="InterPro" id="IPR006027">
    <property type="entry name" value="NusB_RsmB_TIM44"/>
</dbReference>
<evidence type="ECO:0000313" key="10">
    <source>
        <dbReference type="Proteomes" id="UP000317369"/>
    </source>
</evidence>
<dbReference type="InterPro" id="IPR035926">
    <property type="entry name" value="NusB-like_sf"/>
</dbReference>
<reference evidence="9 10" key="1">
    <citation type="submission" date="2019-02" db="EMBL/GenBank/DDBJ databases">
        <title>Deep-cultivation of Planctomycetes and their phenomic and genomic characterization uncovers novel biology.</title>
        <authorList>
            <person name="Wiegand S."/>
            <person name="Jogler M."/>
            <person name="Boedeker C."/>
            <person name="Pinto D."/>
            <person name="Vollmers J."/>
            <person name="Rivas-Marin E."/>
            <person name="Kohn T."/>
            <person name="Peeters S.H."/>
            <person name="Heuer A."/>
            <person name="Rast P."/>
            <person name="Oberbeckmann S."/>
            <person name="Bunk B."/>
            <person name="Jeske O."/>
            <person name="Meyerdierks A."/>
            <person name="Storesund J.E."/>
            <person name="Kallscheuer N."/>
            <person name="Luecker S."/>
            <person name="Lage O.M."/>
            <person name="Pohl T."/>
            <person name="Merkel B.J."/>
            <person name="Hornburger P."/>
            <person name="Mueller R.-W."/>
            <person name="Bruemmer F."/>
            <person name="Labrenz M."/>
            <person name="Spormann A.M."/>
            <person name="Op den Camp H."/>
            <person name="Overmann J."/>
            <person name="Amann R."/>
            <person name="Jetten M.S.M."/>
            <person name="Mascher T."/>
            <person name="Medema M.H."/>
            <person name="Devos D.P."/>
            <person name="Kaster A.-K."/>
            <person name="Ovreas L."/>
            <person name="Rohde M."/>
            <person name="Galperin M.Y."/>
            <person name="Jogler C."/>
        </authorList>
    </citation>
    <scope>NUCLEOTIDE SEQUENCE [LARGE SCALE GENOMIC DNA]</scope>
    <source>
        <strain evidence="9 10">KS4</strain>
    </source>
</reference>
<comment type="similarity">
    <text evidence="1 6">Belongs to the NusB family.</text>
</comment>
<keyword evidence="2 6" id="KW-0889">Transcription antitermination</keyword>
<dbReference type="SUPFAM" id="SSF48013">
    <property type="entry name" value="NusB-like"/>
    <property type="match status" value="1"/>
</dbReference>
<evidence type="ECO:0000256" key="7">
    <source>
        <dbReference type="SAM" id="MobiDB-lite"/>
    </source>
</evidence>
<keyword evidence="4 6" id="KW-0805">Transcription regulation</keyword>
<dbReference type="AlphaFoldDB" id="A0A517YPY1"/>
<evidence type="ECO:0000256" key="3">
    <source>
        <dbReference type="ARBA" id="ARBA00022884"/>
    </source>
</evidence>
<evidence type="ECO:0000313" key="9">
    <source>
        <dbReference type="EMBL" id="QDU32273.1"/>
    </source>
</evidence>
<evidence type="ECO:0000256" key="2">
    <source>
        <dbReference type="ARBA" id="ARBA00022814"/>
    </source>
</evidence>
<name>A0A517YPY1_9BACT</name>
<proteinExistence type="inferred from homology"/>
<gene>
    <name evidence="6" type="primary">nusB</name>
    <name evidence="9" type="ORF">KS4_03040</name>
</gene>
<feature type="domain" description="NusB/RsmB/TIM44" evidence="8">
    <location>
        <begin position="28"/>
        <end position="153"/>
    </location>
</feature>
<evidence type="ECO:0000256" key="4">
    <source>
        <dbReference type="ARBA" id="ARBA00023015"/>
    </source>
</evidence>
<keyword evidence="5 6" id="KW-0804">Transcription</keyword>
<dbReference type="Pfam" id="PF01029">
    <property type="entry name" value="NusB"/>
    <property type="match status" value="1"/>
</dbReference>
<dbReference type="PANTHER" id="PTHR11078:SF3">
    <property type="entry name" value="ANTITERMINATION NUSB DOMAIN-CONTAINING PROTEIN"/>
    <property type="match status" value="1"/>
</dbReference>
<dbReference type="GO" id="GO:0005829">
    <property type="term" value="C:cytosol"/>
    <property type="evidence" value="ECO:0007669"/>
    <property type="project" value="TreeGrafter"/>
</dbReference>
<sequence length="182" mass="20591">MPPHQSALHWQLFDEYTPLDIYAMSKQRNTRRLAMQVLYQIDVTGELDRDEILSNIDNEFDTPDVCAKAVDTALHAWVTHGTSDEQISLLAPDWPTYRQPPVDRAILRLAYYEMSSGQTPPKVAINEAVELAKNFASENSPAFINGVLDKLAKKVKPRRVAPEPQEQSEPADQWLDDAKTSD</sequence>
<evidence type="ECO:0000256" key="6">
    <source>
        <dbReference type="HAMAP-Rule" id="MF_00073"/>
    </source>
</evidence>
<keyword evidence="3 6" id="KW-0694">RNA-binding</keyword>